<keyword evidence="1" id="KW-0732">Signal</keyword>
<organism evidence="2 3">
    <name type="scientific">Tetraparma gracilis</name>
    <dbReference type="NCBI Taxonomy" id="2962635"/>
    <lineage>
        <taxon>Eukaryota</taxon>
        <taxon>Sar</taxon>
        <taxon>Stramenopiles</taxon>
        <taxon>Ochrophyta</taxon>
        <taxon>Bolidophyceae</taxon>
        <taxon>Parmales</taxon>
        <taxon>Triparmaceae</taxon>
        <taxon>Tetraparma</taxon>
    </lineage>
</organism>
<evidence type="ECO:0000313" key="2">
    <source>
        <dbReference type="EMBL" id="GMI53561.1"/>
    </source>
</evidence>
<keyword evidence="3" id="KW-1185">Reference proteome</keyword>
<accession>A0ABQ6NCE7</accession>
<dbReference type="EMBL" id="BRYB01006258">
    <property type="protein sequence ID" value="GMI53561.1"/>
    <property type="molecule type" value="Genomic_DNA"/>
</dbReference>
<evidence type="ECO:0000313" key="3">
    <source>
        <dbReference type="Proteomes" id="UP001165060"/>
    </source>
</evidence>
<dbReference type="Proteomes" id="UP001165060">
    <property type="component" value="Unassembled WGS sequence"/>
</dbReference>
<comment type="caution">
    <text evidence="2">The sequence shown here is derived from an EMBL/GenBank/DDBJ whole genome shotgun (WGS) entry which is preliminary data.</text>
</comment>
<protein>
    <submittedName>
        <fullName evidence="2">Uncharacterized protein</fullName>
    </submittedName>
</protein>
<feature type="signal peptide" evidence="1">
    <location>
        <begin position="1"/>
        <end position="15"/>
    </location>
</feature>
<gene>
    <name evidence="2" type="ORF">TeGR_g4790</name>
</gene>
<evidence type="ECO:0000256" key="1">
    <source>
        <dbReference type="SAM" id="SignalP"/>
    </source>
</evidence>
<feature type="chain" id="PRO_5046692089" evidence="1">
    <location>
        <begin position="16"/>
        <end position="250"/>
    </location>
</feature>
<reference evidence="2 3" key="1">
    <citation type="journal article" date="2023" name="Commun. Biol.">
        <title>Genome analysis of Parmales, the sister group of diatoms, reveals the evolutionary specialization of diatoms from phago-mixotrophs to photoautotrophs.</title>
        <authorList>
            <person name="Ban H."/>
            <person name="Sato S."/>
            <person name="Yoshikawa S."/>
            <person name="Yamada K."/>
            <person name="Nakamura Y."/>
            <person name="Ichinomiya M."/>
            <person name="Sato N."/>
            <person name="Blanc-Mathieu R."/>
            <person name="Endo H."/>
            <person name="Kuwata A."/>
            <person name="Ogata H."/>
        </authorList>
    </citation>
    <scope>NUCLEOTIDE SEQUENCE [LARGE SCALE GENOMIC DNA]</scope>
</reference>
<name>A0ABQ6NCE7_9STRA</name>
<proteinExistence type="predicted"/>
<sequence>MHLPILLGLLACGSAFPLSAPPPPFRSAPRAPAPSPLRRSLLLSPLLAPFLAPSSSPASSSPQSPTAGKPPPLLLLLRAREAMLQEQSLLSTQKFNDLQRGNVKLALRYIKDHYELQASMKALSEDLRQEALAESVLQNLNTMLEYFDDAKVDSLKLQLRDPYGDKGNPFAAGFKQEQSSGQAGKIALVEKGIRSTVERVDEFLATLEPAKVDEAFRVVEEENRMNKEEYEKFNTKEVINGFGVSRKPLI</sequence>